<proteinExistence type="predicted"/>
<dbReference type="WBParaSite" id="RSKR_0000396400.1">
    <property type="protein sequence ID" value="RSKR_0000396400.1"/>
    <property type="gene ID" value="RSKR_0000396400"/>
</dbReference>
<evidence type="ECO:0000313" key="1">
    <source>
        <dbReference type="Proteomes" id="UP000095286"/>
    </source>
</evidence>
<evidence type="ECO:0000313" key="2">
    <source>
        <dbReference type="WBParaSite" id="RSKR_0000396400.1"/>
    </source>
</evidence>
<dbReference type="Proteomes" id="UP000095286">
    <property type="component" value="Unplaced"/>
</dbReference>
<accession>A0AC35TSJ7</accession>
<protein>
    <submittedName>
        <fullName evidence="2">Translocation protein SEC62</fullName>
    </submittedName>
</protein>
<reference evidence="2" key="1">
    <citation type="submission" date="2016-11" db="UniProtKB">
        <authorList>
            <consortium name="WormBaseParasite"/>
        </authorList>
    </citation>
    <scope>IDENTIFICATION</scope>
    <source>
        <strain evidence="2">KR3021</strain>
    </source>
</reference>
<organism evidence="1 2">
    <name type="scientific">Rhabditophanes sp. KR3021</name>
    <dbReference type="NCBI Taxonomy" id="114890"/>
    <lineage>
        <taxon>Eukaryota</taxon>
        <taxon>Metazoa</taxon>
        <taxon>Ecdysozoa</taxon>
        <taxon>Nematoda</taxon>
        <taxon>Chromadorea</taxon>
        <taxon>Rhabditida</taxon>
        <taxon>Tylenchina</taxon>
        <taxon>Panagrolaimomorpha</taxon>
        <taxon>Strongyloidoidea</taxon>
        <taxon>Alloionematidae</taxon>
        <taxon>Rhabditophanes</taxon>
    </lineage>
</organism>
<name>A0AC35TSJ7_9BILA</name>
<sequence length="298" mass="34028">MGEGCCDHGSDQHSHGTPQMGKDEEAIAKLIRFDTPNKTAMFNQNEVQYFVGEKAVTTLINSKYGPNSKTPLFMTREDVAAYMQMFLEKGLFFRSVKTVLKKKEKKGTKVEETDAKTETEKTKKKVKLSVHHVQTFIDNKDTYVWNYNPTPLYKKIIGVGLLVGTIVVCLMPLWPEWMRTLIYYLAMVAIGFIGTLMGLAVLRSILFLVIFVVTFGKHRFWFLPNLTEDCGFFESFKPIYTYEYRGNEEAPKAVKKVKAKDSDAEESEKEDGSVSDVSESEKLIKKGEEEFVMVEDKQ</sequence>